<evidence type="ECO:0000313" key="1">
    <source>
        <dbReference type="EMBL" id="KAI5667205.1"/>
    </source>
</evidence>
<reference evidence="2" key="1">
    <citation type="journal article" date="2023" name="Nat. Plants">
        <title>Single-cell RNA sequencing provides a high-resolution roadmap for understanding the multicellular compartmentation of specialized metabolism.</title>
        <authorList>
            <person name="Sun S."/>
            <person name="Shen X."/>
            <person name="Li Y."/>
            <person name="Li Y."/>
            <person name="Wang S."/>
            <person name="Li R."/>
            <person name="Zhang H."/>
            <person name="Shen G."/>
            <person name="Guo B."/>
            <person name="Wei J."/>
            <person name="Xu J."/>
            <person name="St-Pierre B."/>
            <person name="Chen S."/>
            <person name="Sun C."/>
        </authorList>
    </citation>
    <scope>NUCLEOTIDE SEQUENCE [LARGE SCALE GENOMIC DNA]</scope>
</reference>
<gene>
    <name evidence="1" type="ORF">M9H77_17058</name>
</gene>
<keyword evidence="2" id="KW-1185">Reference proteome</keyword>
<organism evidence="1 2">
    <name type="scientific">Catharanthus roseus</name>
    <name type="common">Madagascar periwinkle</name>
    <name type="synonym">Vinca rosea</name>
    <dbReference type="NCBI Taxonomy" id="4058"/>
    <lineage>
        <taxon>Eukaryota</taxon>
        <taxon>Viridiplantae</taxon>
        <taxon>Streptophyta</taxon>
        <taxon>Embryophyta</taxon>
        <taxon>Tracheophyta</taxon>
        <taxon>Spermatophyta</taxon>
        <taxon>Magnoliopsida</taxon>
        <taxon>eudicotyledons</taxon>
        <taxon>Gunneridae</taxon>
        <taxon>Pentapetalae</taxon>
        <taxon>asterids</taxon>
        <taxon>lamiids</taxon>
        <taxon>Gentianales</taxon>
        <taxon>Apocynaceae</taxon>
        <taxon>Rauvolfioideae</taxon>
        <taxon>Vinceae</taxon>
        <taxon>Catharanthinae</taxon>
        <taxon>Catharanthus</taxon>
    </lineage>
</organism>
<evidence type="ECO:0000313" key="2">
    <source>
        <dbReference type="Proteomes" id="UP001060085"/>
    </source>
</evidence>
<dbReference type="Proteomes" id="UP001060085">
    <property type="component" value="Linkage Group LG04"/>
</dbReference>
<dbReference type="EMBL" id="CM044704">
    <property type="protein sequence ID" value="KAI5667205.1"/>
    <property type="molecule type" value="Genomic_DNA"/>
</dbReference>
<protein>
    <submittedName>
        <fullName evidence="1">Uncharacterized protein</fullName>
    </submittedName>
</protein>
<comment type="caution">
    <text evidence="1">The sequence shown here is derived from an EMBL/GenBank/DDBJ whole genome shotgun (WGS) entry which is preliminary data.</text>
</comment>
<sequence>MALYVAIFYSSKVKFPIKTSNLFPLLSFLSIHTLKPTESYQDSKSHYSLIFTMSKKLLLLITLMISSSLLPILISAECTCDNDAAREGKNRIEALKYKFVAVVTILIAGAIGVSLPILGKIFPVFSPETDVFFFIKAFAAGVILATGMVHVLPDAFESLTNPCLNENPWGNFPFSGFVAMLSAIGTLMVDTFATSYYKRCHFNKPKPIDGGDEEGGGEHTGHLHLHTHTTHGHSHVSTDDSVPLYLIRHRIVSQVLELGIVVHSVIIGVSLGASQSPKTIKPLVGALTFHQLFEGIGLGGCISQAKFKTKAVTLMSIFFSLTTPIGVAIGFGISNIYDESSPTALIMEGIFNSASAGILIYMALVDLLAADFMNAKVQTNLKLQLGGHFSLLLGVGGMSLLAKWA</sequence>
<accession>A0ACC0B3I0</accession>
<proteinExistence type="predicted"/>
<name>A0ACC0B3I0_CATRO</name>